<dbReference type="InterPro" id="IPR001763">
    <property type="entry name" value="Rhodanese-like_dom"/>
</dbReference>
<dbReference type="PROSITE" id="PS50206">
    <property type="entry name" value="RHODANESE_3"/>
    <property type="match status" value="1"/>
</dbReference>
<dbReference type="PANTHER" id="PTHR11364:SF27">
    <property type="entry name" value="SULFURTRANSFERASE"/>
    <property type="match status" value="1"/>
</dbReference>
<gene>
    <name evidence="4" type="ORF">BCF53_1069</name>
</gene>
<keyword evidence="5" id="KW-1185">Reference proteome</keyword>
<evidence type="ECO:0000256" key="1">
    <source>
        <dbReference type="ARBA" id="ARBA00022679"/>
    </source>
</evidence>
<dbReference type="InterPro" id="IPR045078">
    <property type="entry name" value="TST/MPST-like"/>
</dbReference>
<dbReference type="Proteomes" id="UP000295793">
    <property type="component" value="Unassembled WGS sequence"/>
</dbReference>
<protein>
    <submittedName>
        <fullName evidence="4">3-mercaptopyruvate sulfurtransferase SseA</fullName>
    </submittedName>
</protein>
<dbReference type="Gene3D" id="3.40.250.10">
    <property type="entry name" value="Rhodanese-like domain"/>
    <property type="match status" value="2"/>
</dbReference>
<dbReference type="EMBL" id="SLZR01000006">
    <property type="protein sequence ID" value="TCS41278.1"/>
    <property type="molecule type" value="Genomic_DNA"/>
</dbReference>
<reference evidence="4 5" key="1">
    <citation type="submission" date="2019-03" db="EMBL/GenBank/DDBJ databases">
        <title>Genomic Encyclopedia of Archaeal and Bacterial Type Strains, Phase II (KMG-II): from individual species to whole genera.</title>
        <authorList>
            <person name="Goeker M."/>
        </authorList>
    </citation>
    <scope>NUCLEOTIDE SEQUENCE [LARGE SCALE GENOMIC DNA]</scope>
    <source>
        <strain evidence="4 5">DSM 15388</strain>
    </source>
</reference>
<dbReference type="GO" id="GO:0004792">
    <property type="term" value="F:thiosulfate-cyanide sulfurtransferase activity"/>
    <property type="evidence" value="ECO:0007669"/>
    <property type="project" value="TreeGrafter"/>
</dbReference>
<dbReference type="Pfam" id="PF00581">
    <property type="entry name" value="Rhodanese"/>
    <property type="match status" value="1"/>
</dbReference>
<evidence type="ECO:0000313" key="4">
    <source>
        <dbReference type="EMBL" id="TCS41278.1"/>
    </source>
</evidence>
<evidence type="ECO:0000259" key="3">
    <source>
        <dbReference type="PROSITE" id="PS50206"/>
    </source>
</evidence>
<organism evidence="4 5">
    <name type="scientific">Reinekea marinisedimentorum</name>
    <dbReference type="NCBI Taxonomy" id="230495"/>
    <lineage>
        <taxon>Bacteria</taxon>
        <taxon>Pseudomonadati</taxon>
        <taxon>Pseudomonadota</taxon>
        <taxon>Gammaproteobacteria</taxon>
        <taxon>Oceanospirillales</taxon>
        <taxon>Saccharospirillaceae</taxon>
        <taxon>Reinekea</taxon>
    </lineage>
</organism>
<proteinExistence type="predicted"/>
<keyword evidence="4" id="KW-0670">Pyruvate</keyword>
<comment type="caution">
    <text evidence="4">The sequence shown here is derived from an EMBL/GenBank/DDBJ whole genome shotgun (WGS) entry which is preliminary data.</text>
</comment>
<dbReference type="SUPFAM" id="SSF52821">
    <property type="entry name" value="Rhodanese/Cell cycle control phosphatase"/>
    <property type="match status" value="2"/>
</dbReference>
<dbReference type="SMART" id="SM00450">
    <property type="entry name" value="RHOD"/>
    <property type="match status" value="1"/>
</dbReference>
<sequence>MGLLLTKQQALDLLQQEPDIRVVEAYSACYQEEQRAEAEQGVNPFYSCINVDEIESGSLWNLPQPDQLRELFLRLGIPDNTTQQIVIFDTVKISCGENTSRSDVSARVWLALKMAGFGAVHLVVDANLNDSFKHTLRAVTSQKAAHGRGTSVECLLQPDSSLIVSHDELTRLIKGGAKGYRLLDCRSEAEFNGDVTGYSYVQHAGTIPTAESVVNGEFQVDSTGAVATALKRLEERFNLMEIDRSDRLIWFCGTGWRASRMCALSHALGFNSSCVYDGGWYEWQLKGSPAAMEAEQSRSALFEI</sequence>
<keyword evidence="2" id="KW-0677">Repeat</keyword>
<evidence type="ECO:0000313" key="5">
    <source>
        <dbReference type="Proteomes" id="UP000295793"/>
    </source>
</evidence>
<feature type="domain" description="Rhodanese" evidence="3">
    <location>
        <begin position="176"/>
        <end position="292"/>
    </location>
</feature>
<dbReference type="AlphaFoldDB" id="A0A4R3I5K1"/>
<dbReference type="RefSeq" id="WP_165901854.1">
    <property type="nucleotide sequence ID" value="NZ_SLZR01000006.1"/>
</dbReference>
<accession>A0A4R3I5K1</accession>
<evidence type="ECO:0000256" key="2">
    <source>
        <dbReference type="ARBA" id="ARBA00022737"/>
    </source>
</evidence>
<name>A0A4R3I5K1_9GAMM</name>
<dbReference type="PANTHER" id="PTHR11364">
    <property type="entry name" value="THIOSULFATE SULFERTANSFERASE"/>
    <property type="match status" value="1"/>
</dbReference>
<keyword evidence="1 4" id="KW-0808">Transferase</keyword>
<dbReference type="InterPro" id="IPR036873">
    <property type="entry name" value="Rhodanese-like_dom_sf"/>
</dbReference>